<evidence type="ECO:0000313" key="3">
    <source>
        <dbReference type="Proteomes" id="UP000607653"/>
    </source>
</evidence>
<reference evidence="2 3" key="1">
    <citation type="journal article" date="2020" name="Mol. Biol. Evol.">
        <title>Distinct Expression and Methylation Patterns for Genes with Different Fates following a Single Whole-Genome Duplication in Flowering Plants.</title>
        <authorList>
            <person name="Shi T."/>
            <person name="Rahmani R.S."/>
            <person name="Gugger P.F."/>
            <person name="Wang M."/>
            <person name="Li H."/>
            <person name="Zhang Y."/>
            <person name="Li Z."/>
            <person name="Wang Q."/>
            <person name="Van de Peer Y."/>
            <person name="Marchal K."/>
            <person name="Chen J."/>
        </authorList>
    </citation>
    <scope>NUCLEOTIDE SEQUENCE [LARGE SCALE GENOMIC DNA]</scope>
    <source>
        <tissue evidence="2">Leaf</tissue>
    </source>
</reference>
<feature type="transmembrane region" description="Helical" evidence="1">
    <location>
        <begin position="33"/>
        <end position="59"/>
    </location>
</feature>
<comment type="caution">
    <text evidence="2">The sequence shown here is derived from an EMBL/GenBank/DDBJ whole genome shotgun (WGS) entry which is preliminary data.</text>
</comment>
<dbReference type="Proteomes" id="UP000607653">
    <property type="component" value="Unassembled WGS sequence"/>
</dbReference>
<evidence type="ECO:0000256" key="1">
    <source>
        <dbReference type="SAM" id="Phobius"/>
    </source>
</evidence>
<evidence type="ECO:0000313" key="2">
    <source>
        <dbReference type="EMBL" id="DAD45793.1"/>
    </source>
</evidence>
<gene>
    <name evidence="2" type="ORF">HUJ06_004023</name>
</gene>
<keyword evidence="1" id="KW-1133">Transmembrane helix</keyword>
<keyword evidence="3" id="KW-1185">Reference proteome</keyword>
<organism evidence="2 3">
    <name type="scientific">Nelumbo nucifera</name>
    <name type="common">Sacred lotus</name>
    <dbReference type="NCBI Taxonomy" id="4432"/>
    <lineage>
        <taxon>Eukaryota</taxon>
        <taxon>Viridiplantae</taxon>
        <taxon>Streptophyta</taxon>
        <taxon>Embryophyta</taxon>
        <taxon>Tracheophyta</taxon>
        <taxon>Spermatophyta</taxon>
        <taxon>Magnoliopsida</taxon>
        <taxon>Proteales</taxon>
        <taxon>Nelumbonaceae</taxon>
        <taxon>Nelumbo</taxon>
    </lineage>
</organism>
<protein>
    <submittedName>
        <fullName evidence="2">Uncharacterized protein</fullName>
    </submittedName>
</protein>
<name>A0A822ZM08_NELNU</name>
<dbReference type="AlphaFoldDB" id="A0A822ZM08"/>
<dbReference type="EMBL" id="DUZY01000007">
    <property type="protein sequence ID" value="DAD45793.1"/>
    <property type="molecule type" value="Genomic_DNA"/>
</dbReference>
<sequence>MCSKGTAVISQPFDIKYILFSWVSQMGQTAPSIVSLFFFSVVFVLYSCRGIFFFFYILFGYPNKIIIKGAASLDFWTCEEFFPFYG</sequence>
<proteinExistence type="predicted"/>
<accession>A0A822ZM08</accession>
<keyword evidence="1" id="KW-0812">Transmembrane</keyword>
<keyword evidence="1" id="KW-0472">Membrane</keyword>